<accession>A0AA38GE90</accession>
<feature type="domain" description="LRAT" evidence="1">
    <location>
        <begin position="20"/>
        <end position="119"/>
    </location>
</feature>
<keyword evidence="3" id="KW-1185">Reference proteome</keyword>
<sequence>MAPFFNGLDISEIKPGDHIYSWRKVYTYAHHGIYVGENQVIHFLAEEGNSFASSSSSPMGRFPCPNCPPGITTGIVKSCLECFLNGGRLCRYEYGLSTFRMSLFRRGTYTSVKSEPSAI</sequence>
<dbReference type="PANTHER" id="PTHR46137">
    <property type="entry name" value="OS05G0310600 PROTEIN"/>
    <property type="match status" value="1"/>
</dbReference>
<evidence type="ECO:0000313" key="3">
    <source>
        <dbReference type="Proteomes" id="UP000824469"/>
    </source>
</evidence>
<organism evidence="2 3">
    <name type="scientific">Taxus chinensis</name>
    <name type="common">Chinese yew</name>
    <name type="synonym">Taxus wallichiana var. chinensis</name>
    <dbReference type="NCBI Taxonomy" id="29808"/>
    <lineage>
        <taxon>Eukaryota</taxon>
        <taxon>Viridiplantae</taxon>
        <taxon>Streptophyta</taxon>
        <taxon>Embryophyta</taxon>
        <taxon>Tracheophyta</taxon>
        <taxon>Spermatophyta</taxon>
        <taxon>Pinopsida</taxon>
        <taxon>Pinidae</taxon>
        <taxon>Conifers II</taxon>
        <taxon>Cupressales</taxon>
        <taxon>Taxaceae</taxon>
        <taxon>Taxus</taxon>
    </lineage>
</organism>
<protein>
    <recommendedName>
        <fullName evidence="1">LRAT domain-containing protein</fullName>
    </recommendedName>
</protein>
<reference evidence="2 3" key="1">
    <citation type="journal article" date="2021" name="Nat. Plants">
        <title>The Taxus genome provides insights into paclitaxel biosynthesis.</title>
        <authorList>
            <person name="Xiong X."/>
            <person name="Gou J."/>
            <person name="Liao Q."/>
            <person name="Li Y."/>
            <person name="Zhou Q."/>
            <person name="Bi G."/>
            <person name="Li C."/>
            <person name="Du R."/>
            <person name="Wang X."/>
            <person name="Sun T."/>
            <person name="Guo L."/>
            <person name="Liang H."/>
            <person name="Lu P."/>
            <person name="Wu Y."/>
            <person name="Zhang Z."/>
            <person name="Ro D.K."/>
            <person name="Shang Y."/>
            <person name="Huang S."/>
            <person name="Yan J."/>
        </authorList>
    </citation>
    <scope>NUCLEOTIDE SEQUENCE [LARGE SCALE GENOMIC DNA]</scope>
    <source>
        <strain evidence="2">Ta-2019</strain>
    </source>
</reference>
<dbReference type="AlphaFoldDB" id="A0AA38GE90"/>
<feature type="non-terminal residue" evidence="2">
    <location>
        <position position="1"/>
    </location>
</feature>
<gene>
    <name evidence="2" type="ORF">KI387_021819</name>
</gene>
<dbReference type="Proteomes" id="UP000824469">
    <property type="component" value="Unassembled WGS sequence"/>
</dbReference>
<dbReference type="InterPro" id="IPR007053">
    <property type="entry name" value="LRAT_dom"/>
</dbReference>
<dbReference type="EMBL" id="JAHRHJ020000004">
    <property type="protein sequence ID" value="KAH9320050.1"/>
    <property type="molecule type" value="Genomic_DNA"/>
</dbReference>
<name>A0AA38GE90_TAXCH</name>
<dbReference type="Pfam" id="PF04970">
    <property type="entry name" value="LRAT"/>
    <property type="match status" value="1"/>
</dbReference>
<proteinExistence type="predicted"/>
<dbReference type="OMA" id="RSCLECF"/>
<dbReference type="Gene3D" id="3.90.1720.10">
    <property type="entry name" value="endopeptidase domain like (from Nostoc punctiforme)"/>
    <property type="match status" value="1"/>
</dbReference>
<evidence type="ECO:0000313" key="2">
    <source>
        <dbReference type="EMBL" id="KAH9320050.1"/>
    </source>
</evidence>
<dbReference type="PROSITE" id="PS51934">
    <property type="entry name" value="LRAT"/>
    <property type="match status" value="1"/>
</dbReference>
<dbReference type="PANTHER" id="PTHR46137:SF3">
    <property type="entry name" value="OS05G0310600 PROTEIN"/>
    <property type="match status" value="1"/>
</dbReference>
<comment type="caution">
    <text evidence="2">The sequence shown here is derived from an EMBL/GenBank/DDBJ whole genome shotgun (WGS) entry which is preliminary data.</text>
</comment>
<evidence type="ECO:0000259" key="1">
    <source>
        <dbReference type="PROSITE" id="PS51934"/>
    </source>
</evidence>